<reference evidence="3 4" key="1">
    <citation type="submission" date="2018-04" db="EMBL/GenBank/DDBJ databases">
        <title>Novel Campyloabacter and Helicobacter Species and Strains.</title>
        <authorList>
            <person name="Mannion A.J."/>
            <person name="Shen Z."/>
            <person name="Fox J.G."/>
        </authorList>
    </citation>
    <scope>NUCLEOTIDE SEQUENCE [LARGE SCALE GENOMIC DNA]</scope>
    <source>
        <strain evidence="3 4">MIT 12-6600</strain>
    </source>
</reference>
<accession>A0A3D8IS17</accession>
<dbReference type="GO" id="GO:0005737">
    <property type="term" value="C:cytoplasm"/>
    <property type="evidence" value="ECO:0007669"/>
    <property type="project" value="TreeGrafter"/>
</dbReference>
<dbReference type="InterPro" id="IPR020568">
    <property type="entry name" value="Ribosomal_Su5_D2-typ_SF"/>
</dbReference>
<dbReference type="PANTHER" id="PTHR16301:SF20">
    <property type="entry name" value="IMPACT FAMILY MEMBER YIGZ"/>
    <property type="match status" value="1"/>
</dbReference>
<dbReference type="OrthoDB" id="9813771at2"/>
<dbReference type="Pfam" id="PF01205">
    <property type="entry name" value="Impact_N"/>
    <property type="match status" value="1"/>
</dbReference>
<comment type="similarity">
    <text evidence="1">Belongs to the IMPACT family.</text>
</comment>
<name>A0A3D8IS17_9HELI</name>
<dbReference type="InterPro" id="IPR001498">
    <property type="entry name" value="Impact_N"/>
</dbReference>
<protein>
    <recommendedName>
        <fullName evidence="2">Impact N-terminal domain-containing protein</fullName>
    </recommendedName>
</protein>
<sequence>MDKSQIQIYTIARLPKICLFSPIDSKPIFSYPKHMQNLSTKQCFTLTQNTEGMFESKGSKFLAFIFPIECDIHAPTPKLILQHYIQALKPKHTKAVHFVSAMRAFAYAQNDNTEASIIESSSDDGEPKGSSGVPCLNVLRGECLVNVGCVVVRYFGGTLLGVGGLVRAYTAATHAALHNAKAVHTLIPFIQKHTLTLCIPYAQFSKIQYLAKNLDITLSKQNFRESSIEILCSGTQKALDTLKNTL</sequence>
<evidence type="ECO:0000313" key="3">
    <source>
        <dbReference type="EMBL" id="RDU67381.1"/>
    </source>
</evidence>
<dbReference type="AlphaFoldDB" id="A0A3D8IS17"/>
<organism evidence="3 4">
    <name type="scientific">Helicobacter equorum</name>
    <dbReference type="NCBI Taxonomy" id="361872"/>
    <lineage>
        <taxon>Bacteria</taxon>
        <taxon>Pseudomonadati</taxon>
        <taxon>Campylobacterota</taxon>
        <taxon>Epsilonproteobacteria</taxon>
        <taxon>Campylobacterales</taxon>
        <taxon>Helicobacteraceae</taxon>
        <taxon>Helicobacter</taxon>
    </lineage>
</organism>
<dbReference type="SUPFAM" id="SSF54211">
    <property type="entry name" value="Ribosomal protein S5 domain 2-like"/>
    <property type="match status" value="1"/>
</dbReference>
<dbReference type="InterPro" id="IPR036956">
    <property type="entry name" value="Impact_N_sf"/>
</dbReference>
<evidence type="ECO:0000313" key="4">
    <source>
        <dbReference type="Proteomes" id="UP000256514"/>
    </source>
</evidence>
<dbReference type="Gene3D" id="3.30.230.30">
    <property type="entry name" value="Impact, N-terminal domain"/>
    <property type="match status" value="1"/>
</dbReference>
<evidence type="ECO:0000256" key="1">
    <source>
        <dbReference type="ARBA" id="ARBA00007665"/>
    </source>
</evidence>
<dbReference type="GO" id="GO:0006446">
    <property type="term" value="P:regulation of translational initiation"/>
    <property type="evidence" value="ECO:0007669"/>
    <property type="project" value="TreeGrafter"/>
</dbReference>
<gene>
    <name evidence="3" type="ORF">CQA54_05270</name>
</gene>
<proteinExistence type="inferred from homology"/>
<feature type="domain" description="Impact N-terminal" evidence="2">
    <location>
        <begin position="57"/>
        <end position="177"/>
    </location>
</feature>
<dbReference type="EMBL" id="NXLT01000003">
    <property type="protein sequence ID" value="RDU67381.1"/>
    <property type="molecule type" value="Genomic_DNA"/>
</dbReference>
<comment type="caution">
    <text evidence="3">The sequence shown here is derived from an EMBL/GenBank/DDBJ whole genome shotgun (WGS) entry which is preliminary data.</text>
</comment>
<dbReference type="Proteomes" id="UP000256514">
    <property type="component" value="Unassembled WGS sequence"/>
</dbReference>
<keyword evidence="4" id="KW-1185">Reference proteome</keyword>
<dbReference type="InterPro" id="IPR023582">
    <property type="entry name" value="Impact"/>
</dbReference>
<evidence type="ECO:0000259" key="2">
    <source>
        <dbReference type="Pfam" id="PF01205"/>
    </source>
</evidence>
<dbReference type="PANTHER" id="PTHR16301">
    <property type="entry name" value="IMPACT-RELATED"/>
    <property type="match status" value="1"/>
</dbReference>